<name>A0ABX5VT66_9PROT</name>
<dbReference type="Pfam" id="PF05930">
    <property type="entry name" value="Phage_AlpA"/>
    <property type="match status" value="1"/>
</dbReference>
<keyword evidence="2" id="KW-1185">Reference proteome</keyword>
<evidence type="ECO:0000313" key="1">
    <source>
        <dbReference type="EMBL" id="QDC61246.1"/>
    </source>
</evidence>
<dbReference type="Gene3D" id="1.10.238.160">
    <property type="match status" value="1"/>
</dbReference>
<dbReference type="Proteomes" id="UP000312702">
    <property type="component" value="Chromosome"/>
</dbReference>
<sequence>MNKKAHRVKDLAAILDMGESTIWKLASDKNSDFPRPIKITSRLTVWKEEDIQAWLDTQNAKEKSCK</sequence>
<dbReference type="EMBL" id="CP040973">
    <property type="protein sequence ID" value="QDC61246.1"/>
    <property type="molecule type" value="Genomic_DNA"/>
</dbReference>
<gene>
    <name evidence="1" type="ORF">FIT74_03540</name>
</gene>
<reference evidence="1 2" key="1">
    <citation type="journal article" date="2019" name="ISME J.">
        <title>Evolution in action: habitat transition from sediment to the pelagial leads to genome streamlining in Methylophilaceae.</title>
        <authorList>
            <person name="Salcher M."/>
            <person name="Schaefle D."/>
            <person name="Kaspar M."/>
            <person name="Neuenschwander S.M."/>
            <person name="Ghai R."/>
        </authorList>
    </citation>
    <scope>NUCLEOTIDE SEQUENCE [LARGE SCALE GENOMIC DNA]</scope>
    <source>
        <strain evidence="1 2">MMS-VI-25</strain>
    </source>
</reference>
<proteinExistence type="predicted"/>
<dbReference type="RefSeq" id="WP_139870322.1">
    <property type="nucleotide sequence ID" value="NZ_CP040970.1"/>
</dbReference>
<evidence type="ECO:0000313" key="2">
    <source>
        <dbReference type="Proteomes" id="UP000312702"/>
    </source>
</evidence>
<accession>A0ABX5VT66</accession>
<organism evidence="1 2">
    <name type="scientific">Candidatus Methylopumilus universalis</name>
    <dbReference type="NCBI Taxonomy" id="2588536"/>
    <lineage>
        <taxon>Bacteria</taxon>
        <taxon>Pseudomonadati</taxon>
        <taxon>Pseudomonadota</taxon>
        <taxon>Betaproteobacteria</taxon>
        <taxon>Nitrosomonadales</taxon>
        <taxon>Methylophilaceae</taxon>
        <taxon>Candidatus Methylopumilus</taxon>
    </lineage>
</organism>
<dbReference type="InterPro" id="IPR010260">
    <property type="entry name" value="AlpA"/>
</dbReference>
<protein>
    <submittedName>
        <fullName evidence="1">AlpA family phage regulatory protein</fullName>
    </submittedName>
</protein>